<dbReference type="EMBL" id="CP002738">
    <property type="protein sequence ID" value="AEG00144.1"/>
    <property type="molecule type" value="Genomic_DNA"/>
</dbReference>
<dbReference type="HOGENOM" id="CLU_2465485_0_0_6"/>
<keyword evidence="2" id="KW-1185">Reference proteome</keyword>
<dbReference type="KEGG" id="mmt:Metme_1726"/>
<dbReference type="AlphaFoldDB" id="G0A2G4"/>
<reference evidence="2" key="3">
    <citation type="submission" date="2011-05" db="EMBL/GenBank/DDBJ databases">
        <title>Complete sequence of Methylomonas methanica MC09.</title>
        <authorList>
            <consortium name="US DOE Joint Genome Institute"/>
            <person name="Lucas S."/>
            <person name="Han J."/>
            <person name="Lapidus A."/>
            <person name="Cheng J.-F."/>
            <person name="Goodwin L."/>
            <person name="Pitluck S."/>
            <person name="Peters L."/>
            <person name="Mikhailova N."/>
            <person name="Teshima H."/>
            <person name="Han C."/>
            <person name="Tapia R."/>
            <person name="Land M."/>
            <person name="Hauser L."/>
            <person name="Kyrpides N."/>
            <person name="Ivanova N."/>
            <person name="Pagani I."/>
            <person name="Stein L."/>
            <person name="Woyke T."/>
        </authorList>
    </citation>
    <scope>NUCLEOTIDE SEQUENCE [LARGE SCALE GENOMIC DNA]</scope>
    <source>
        <strain evidence="2">MC09</strain>
    </source>
</reference>
<dbReference type="STRING" id="857087.Metme_1726"/>
<name>G0A2G4_METMM</name>
<organism evidence="1 2">
    <name type="scientific">Methylomonas methanica (strain DSM 25384 / MC09)</name>
    <dbReference type="NCBI Taxonomy" id="857087"/>
    <lineage>
        <taxon>Bacteria</taxon>
        <taxon>Pseudomonadati</taxon>
        <taxon>Pseudomonadota</taxon>
        <taxon>Gammaproteobacteria</taxon>
        <taxon>Methylococcales</taxon>
        <taxon>Methylococcaceae</taxon>
        <taxon>Methylomonas</taxon>
    </lineage>
</organism>
<accession>G0A2G4</accession>
<reference key="2">
    <citation type="submission" date="2011-05" db="EMBL/GenBank/DDBJ databases">
        <title>Complete genome sequence of the aerobic marine methanotroph Methylomonas methanica MC09.</title>
        <authorList>
            <person name="Boden R."/>
            <person name="Cunliffe M."/>
            <person name="Scanlan J."/>
            <person name="Moussard H."/>
            <person name="Kits K.D."/>
            <person name="Klotz M."/>
            <person name="Jetten M."/>
            <person name="Vuilleumier S."/>
            <person name="Han J."/>
            <person name="Peters L."/>
            <person name="Mikhailova N."/>
            <person name="Teshima H."/>
            <person name="Tapia R."/>
            <person name="Kyrpides N."/>
            <person name="Ivanova N."/>
            <person name="Pagani I."/>
            <person name="Cheng J.-F."/>
            <person name="Goodwin L."/>
            <person name="Han C."/>
            <person name="Hauser L."/>
            <person name="Land M."/>
            <person name="Lapidus A."/>
            <person name="Lucas S."/>
            <person name="Pitluck S."/>
            <person name="Woyke T."/>
            <person name="Stein L.Y."/>
            <person name="Murrell C."/>
        </authorList>
    </citation>
    <scope>NUCLEOTIDE SEQUENCE</scope>
    <source>
        <strain>MC09</strain>
    </source>
</reference>
<evidence type="ECO:0000313" key="1">
    <source>
        <dbReference type="EMBL" id="AEG00144.1"/>
    </source>
</evidence>
<evidence type="ECO:0000313" key="2">
    <source>
        <dbReference type="Proteomes" id="UP000008888"/>
    </source>
</evidence>
<reference evidence="1 2" key="1">
    <citation type="journal article" date="2011" name="J. Bacteriol.">
        <title>Complete Genome Sequence of the Aerobic Marine Methanotroph Methylomonas methanica MC09.</title>
        <authorList>
            <person name="Boden R."/>
            <person name="Cunliffe M."/>
            <person name="Scanlan J."/>
            <person name="Moussard H."/>
            <person name="Kits K.D."/>
            <person name="Klotz M.G."/>
            <person name="Jetten M.S."/>
            <person name="Vuilleumier S."/>
            <person name="Han J."/>
            <person name="Peters L."/>
            <person name="Mikhailova N."/>
            <person name="Teshima H."/>
            <person name="Tapia R."/>
            <person name="Kyrpides N."/>
            <person name="Ivanova N."/>
            <person name="Pagani I."/>
            <person name="Cheng J.F."/>
            <person name="Goodwin L."/>
            <person name="Han C."/>
            <person name="Hauser L."/>
            <person name="Land M.L."/>
            <person name="Lapidus A."/>
            <person name="Lucas S."/>
            <person name="Pitluck S."/>
            <person name="Woyke T."/>
            <person name="Stein L."/>
            <person name="Murrell J.C."/>
        </authorList>
    </citation>
    <scope>NUCLEOTIDE SEQUENCE [LARGE SCALE GENOMIC DNA]</scope>
    <source>
        <strain evidence="1 2">MC09</strain>
    </source>
</reference>
<dbReference type="RefSeq" id="WP_013818397.1">
    <property type="nucleotide sequence ID" value="NC_015572.1"/>
</dbReference>
<proteinExistence type="predicted"/>
<gene>
    <name evidence="1" type="ordered locus">Metme_1726</name>
</gene>
<dbReference type="Proteomes" id="UP000008888">
    <property type="component" value="Chromosome"/>
</dbReference>
<sequence length="88" mass="10371">MLEMVKEYDDIWNEWNSKFESGIVSIESHPANDGRNPRFLELQRILESEIEKVPVFARAVPQFSKFNDVENSSIDKNRQSQVEWKIVT</sequence>
<protein>
    <submittedName>
        <fullName evidence="1">Uncharacterized protein</fullName>
    </submittedName>
</protein>